<dbReference type="EMBL" id="LR134377">
    <property type="protein sequence ID" value="VEH04630.1"/>
    <property type="molecule type" value="Genomic_DNA"/>
</dbReference>
<accession>A0A0F6TDB0</accession>
<protein>
    <submittedName>
        <fullName evidence="1">Uncharacterized protein</fullName>
    </submittedName>
</protein>
<dbReference type="EMBL" id="CP011312">
    <property type="protein sequence ID" value="AKE40724.1"/>
    <property type="molecule type" value="Genomic_DNA"/>
</dbReference>
<dbReference type="Proteomes" id="UP000271380">
    <property type="component" value="Chromosome"/>
</dbReference>
<dbReference type="STRING" id="35755.UL82_02495"/>
<gene>
    <name evidence="2" type="ORF">NCTC949_00193</name>
    <name evidence="1" type="ORF">UL82_02495</name>
</gene>
<reference evidence="1 3" key="1">
    <citation type="journal article" date="2015" name="Genome Announc.">
        <title>Complete Genome Sequence of Corynebacterium kutscheri DSM 20755, a Corynebacterial Type Strain with Remarkably Low G+C Content of Chromosomal DNA.</title>
        <authorList>
            <person name="Ruckert C."/>
            <person name="Albersmeier A."/>
            <person name="Winkler A."/>
            <person name="Tauch A."/>
        </authorList>
    </citation>
    <scope>NUCLEOTIDE SEQUENCE [LARGE SCALE GENOMIC DNA]</scope>
    <source>
        <strain evidence="1 3">DSM 20755</strain>
    </source>
</reference>
<evidence type="ECO:0000313" key="4">
    <source>
        <dbReference type="Proteomes" id="UP000271380"/>
    </source>
</evidence>
<sequence>MSQIVEITVSDLCDSGISAEAIMCGVCRISRLLDVDAIYILAAAQDLPTLAAAAYERSDLPAEFRFCEDICTLGAWRIDLNTVLRYTHCGN</sequence>
<evidence type="ECO:0000313" key="3">
    <source>
        <dbReference type="Proteomes" id="UP000033457"/>
    </source>
</evidence>
<dbReference type="RefSeq" id="WP_046438848.1">
    <property type="nucleotide sequence ID" value="NZ_CP011312.1"/>
</dbReference>
<dbReference type="HOGENOM" id="CLU_2421936_0_0_11"/>
<dbReference type="KEGG" id="cku:UL82_02495"/>
<dbReference type="AlphaFoldDB" id="A0A0F6TDB0"/>
<reference evidence="2 4" key="2">
    <citation type="submission" date="2018-12" db="EMBL/GenBank/DDBJ databases">
        <authorList>
            <consortium name="Pathogen Informatics"/>
        </authorList>
    </citation>
    <scope>NUCLEOTIDE SEQUENCE [LARGE SCALE GENOMIC DNA]</scope>
    <source>
        <strain evidence="2 4">NCTC949</strain>
    </source>
</reference>
<name>A0A0F6TDB0_9CORY</name>
<keyword evidence="3" id="KW-1185">Reference proteome</keyword>
<evidence type="ECO:0000313" key="2">
    <source>
        <dbReference type="EMBL" id="VEH04630.1"/>
    </source>
</evidence>
<dbReference type="Proteomes" id="UP000033457">
    <property type="component" value="Chromosome"/>
</dbReference>
<organism evidence="1 3">
    <name type="scientific">Corynebacterium kutscheri</name>
    <dbReference type="NCBI Taxonomy" id="35755"/>
    <lineage>
        <taxon>Bacteria</taxon>
        <taxon>Bacillati</taxon>
        <taxon>Actinomycetota</taxon>
        <taxon>Actinomycetes</taxon>
        <taxon>Mycobacteriales</taxon>
        <taxon>Corynebacteriaceae</taxon>
        <taxon>Corynebacterium</taxon>
    </lineage>
</organism>
<evidence type="ECO:0000313" key="1">
    <source>
        <dbReference type="EMBL" id="AKE40724.1"/>
    </source>
</evidence>
<proteinExistence type="predicted"/>